<organism evidence="8 9">
    <name type="scientific">Halanaerobacter jeridensis</name>
    <dbReference type="NCBI Taxonomy" id="706427"/>
    <lineage>
        <taxon>Bacteria</taxon>
        <taxon>Bacillati</taxon>
        <taxon>Bacillota</taxon>
        <taxon>Clostridia</taxon>
        <taxon>Halanaerobiales</taxon>
        <taxon>Halobacteroidaceae</taxon>
        <taxon>Halanaerobacter</taxon>
    </lineage>
</organism>
<dbReference type="GO" id="GO:0005737">
    <property type="term" value="C:cytoplasm"/>
    <property type="evidence" value="ECO:0007669"/>
    <property type="project" value="UniProtKB-SubCell"/>
</dbReference>
<dbReference type="PIRSF" id="PIRSF001357">
    <property type="entry name" value="DeoC"/>
    <property type="match status" value="1"/>
</dbReference>
<dbReference type="EMBL" id="JAFBDQ010000004">
    <property type="protein sequence ID" value="MBM7556250.1"/>
    <property type="molecule type" value="Genomic_DNA"/>
</dbReference>
<dbReference type="SMART" id="SM01133">
    <property type="entry name" value="DeoC"/>
    <property type="match status" value="1"/>
</dbReference>
<accession>A0A939BME5</accession>
<dbReference type="GO" id="GO:0004139">
    <property type="term" value="F:deoxyribose-phosphate aldolase activity"/>
    <property type="evidence" value="ECO:0007669"/>
    <property type="project" value="UniProtKB-UniRule"/>
</dbReference>
<evidence type="ECO:0000256" key="4">
    <source>
        <dbReference type="ARBA" id="ARBA00023270"/>
    </source>
</evidence>
<dbReference type="FunFam" id="3.20.20.70:FF:000044">
    <property type="entry name" value="Deoxyribose-phosphate aldolase"/>
    <property type="match status" value="1"/>
</dbReference>
<dbReference type="AlphaFoldDB" id="A0A939BME5"/>
<comment type="caution">
    <text evidence="7">Lacks conserved residue(s) required for the propagation of feature annotation.</text>
</comment>
<dbReference type="GO" id="GO:0016052">
    <property type="term" value="P:carbohydrate catabolic process"/>
    <property type="evidence" value="ECO:0007669"/>
    <property type="project" value="TreeGrafter"/>
</dbReference>
<dbReference type="PANTHER" id="PTHR10889:SF1">
    <property type="entry name" value="DEOXYRIBOSE-PHOSPHATE ALDOLASE"/>
    <property type="match status" value="1"/>
</dbReference>
<comment type="subcellular location">
    <subcellularLocation>
        <location evidence="7">Cytoplasm</location>
    </subcellularLocation>
</comment>
<evidence type="ECO:0000256" key="2">
    <source>
        <dbReference type="ARBA" id="ARBA00022490"/>
    </source>
</evidence>
<keyword evidence="9" id="KW-1185">Reference proteome</keyword>
<dbReference type="CDD" id="cd00959">
    <property type="entry name" value="DeoC"/>
    <property type="match status" value="1"/>
</dbReference>
<name>A0A939BME5_9FIRM</name>
<comment type="similarity">
    <text evidence="1 7">Belongs to the DeoC/FbaB aldolase family. DeoC type 1 subfamily.</text>
</comment>
<dbReference type="NCBIfam" id="TIGR00126">
    <property type="entry name" value="deoC"/>
    <property type="match status" value="1"/>
</dbReference>
<keyword evidence="3 7" id="KW-0456">Lyase</keyword>
<dbReference type="GO" id="GO:0009264">
    <property type="term" value="P:deoxyribonucleotide catabolic process"/>
    <property type="evidence" value="ECO:0007669"/>
    <property type="project" value="UniProtKB-UniRule"/>
</dbReference>
<evidence type="ECO:0000256" key="6">
    <source>
        <dbReference type="ARBA" id="ARBA00056337"/>
    </source>
</evidence>
<feature type="active site" description="Schiff-base intermediate with acetaldehyde" evidence="7">
    <location>
        <position position="162"/>
    </location>
</feature>
<dbReference type="Proteomes" id="UP000774000">
    <property type="component" value="Unassembled WGS sequence"/>
</dbReference>
<keyword evidence="4 7" id="KW-0704">Schiff base</keyword>
<dbReference type="GO" id="GO:0006018">
    <property type="term" value="P:2-deoxyribose 1-phosphate catabolic process"/>
    <property type="evidence" value="ECO:0007669"/>
    <property type="project" value="UniProtKB-UniRule"/>
</dbReference>
<proteinExistence type="inferred from homology"/>
<dbReference type="InterPro" id="IPR028581">
    <property type="entry name" value="DeoC_typeI"/>
</dbReference>
<dbReference type="SUPFAM" id="SSF51569">
    <property type="entry name" value="Aldolase"/>
    <property type="match status" value="1"/>
</dbReference>
<dbReference type="Gene3D" id="3.20.20.70">
    <property type="entry name" value="Aldolase class I"/>
    <property type="match status" value="1"/>
</dbReference>
<dbReference type="InterPro" id="IPR013785">
    <property type="entry name" value="Aldolase_TIM"/>
</dbReference>
<evidence type="ECO:0000256" key="1">
    <source>
        <dbReference type="ARBA" id="ARBA00010936"/>
    </source>
</evidence>
<evidence type="ECO:0000313" key="8">
    <source>
        <dbReference type="EMBL" id="MBM7556250.1"/>
    </source>
</evidence>
<sequence>MAIKPKDMAKIVDHTILGPQATVHDVKDKCMEAKEYNLTAVCVQPCYVPLATQLLKESSVKVATVISFPLGAETVETKAYETKDAVRNGAQEIEMVANISAIKEKKWDLVREEIKAVIDSTKIAGVTKDIITKLIIETCYLTEEEIKKVSELAKSQGIGFIKTSTGFGSANSQPEQVSIIRKVVGRNTGVETLGNVEDFNDAIEMLDAGANRIGTEYGVAVVTGKGLDEED</sequence>
<evidence type="ECO:0000313" key="9">
    <source>
        <dbReference type="Proteomes" id="UP000774000"/>
    </source>
</evidence>
<evidence type="ECO:0000256" key="5">
    <source>
        <dbReference type="ARBA" id="ARBA00048791"/>
    </source>
</evidence>
<dbReference type="EC" id="4.1.2.4" evidence="7"/>
<dbReference type="Pfam" id="PF01791">
    <property type="entry name" value="DeoC"/>
    <property type="match status" value="1"/>
</dbReference>
<feature type="active site" description="Proton donor/acceptor" evidence="7">
    <location>
        <position position="94"/>
    </location>
</feature>
<comment type="caution">
    <text evidence="8">The sequence shown here is derived from an EMBL/GenBank/DDBJ whole genome shotgun (WGS) entry which is preliminary data.</text>
</comment>
<dbReference type="InterPro" id="IPR011343">
    <property type="entry name" value="DeoC"/>
</dbReference>
<comment type="catalytic activity">
    <reaction evidence="5 7">
        <text>2-deoxy-D-ribose 5-phosphate = D-glyceraldehyde 3-phosphate + acetaldehyde</text>
        <dbReference type="Rhea" id="RHEA:12821"/>
        <dbReference type="ChEBI" id="CHEBI:15343"/>
        <dbReference type="ChEBI" id="CHEBI:59776"/>
        <dbReference type="ChEBI" id="CHEBI:62877"/>
        <dbReference type="EC" id="4.1.2.4"/>
    </reaction>
</comment>
<dbReference type="InterPro" id="IPR002915">
    <property type="entry name" value="DeoC/FbaB/LacD_aldolase"/>
</dbReference>
<protein>
    <recommendedName>
        <fullName evidence="7">Deoxyribose-phosphate aldolase</fullName>
        <shortName evidence="7">DERA</shortName>
        <ecNumber evidence="7">4.1.2.4</ecNumber>
    </recommendedName>
    <alternativeName>
        <fullName evidence="7">2-deoxy-D-ribose 5-phosphate aldolase</fullName>
    </alternativeName>
    <alternativeName>
        <fullName evidence="7">Phosphodeoxyriboaldolase</fullName>
        <shortName evidence="7">Deoxyriboaldolase</shortName>
    </alternativeName>
</protein>
<evidence type="ECO:0000256" key="7">
    <source>
        <dbReference type="HAMAP-Rule" id="MF_00114"/>
    </source>
</evidence>
<comment type="function">
    <text evidence="6 7">Catalyzes a reversible aldol reaction between acetaldehyde and D-glyceraldehyde 3-phosphate to generate 2-deoxy-D-ribose 5-phosphate.</text>
</comment>
<dbReference type="HAMAP" id="MF_00114">
    <property type="entry name" value="DeoC_type1"/>
    <property type="match status" value="1"/>
</dbReference>
<dbReference type="RefSeq" id="WP_204700984.1">
    <property type="nucleotide sequence ID" value="NZ_JAFBDQ010000004.1"/>
</dbReference>
<evidence type="ECO:0000256" key="3">
    <source>
        <dbReference type="ARBA" id="ARBA00023239"/>
    </source>
</evidence>
<comment type="pathway">
    <text evidence="7">Carbohydrate degradation; 2-deoxy-D-ribose 1-phosphate degradation; D-glyceraldehyde 3-phosphate and acetaldehyde from 2-deoxy-alpha-D-ribose 1-phosphate: step 2/2.</text>
</comment>
<gene>
    <name evidence="7" type="primary">deoC</name>
    <name evidence="8" type="ORF">JOC47_001086</name>
</gene>
<keyword evidence="2 7" id="KW-0963">Cytoplasm</keyword>
<reference evidence="8" key="1">
    <citation type="submission" date="2021-01" db="EMBL/GenBank/DDBJ databases">
        <title>Genomic Encyclopedia of Type Strains, Phase IV (KMG-IV): sequencing the most valuable type-strain genomes for metagenomic binning, comparative biology and taxonomic classification.</title>
        <authorList>
            <person name="Goeker M."/>
        </authorList>
    </citation>
    <scope>NUCLEOTIDE SEQUENCE</scope>
    <source>
        <strain evidence="8">DSM 23230</strain>
    </source>
</reference>
<dbReference type="PANTHER" id="PTHR10889">
    <property type="entry name" value="DEOXYRIBOSE-PHOSPHATE ALDOLASE"/>
    <property type="match status" value="1"/>
</dbReference>